<dbReference type="AlphaFoldDB" id="A0ABD6E895"/>
<comment type="caution">
    <text evidence="2">The sequence shown here is derived from an EMBL/GenBank/DDBJ whole genome shotgun (WGS) entry which is preliminary data.</text>
</comment>
<sequence>MTSADGRINPRLTHRETQRGRLGSTSQQSSSPTNSSRHRDIFRRLVESVAETDRNLSGLLELAIRQDDEDKQEVDGEVDGTEEVEAAWPPRSTDRADQLIYASSAQASLRNAVSERDDESGRRRVRSLRNLPNDITLTELESELPRNSQYSDCPLTSSQPLNSEQVRNAICFPP</sequence>
<evidence type="ECO:0000313" key="3">
    <source>
        <dbReference type="Proteomes" id="UP001608902"/>
    </source>
</evidence>
<feature type="region of interest" description="Disordered" evidence="1">
    <location>
        <begin position="1"/>
        <end position="40"/>
    </location>
</feature>
<protein>
    <submittedName>
        <fullName evidence="2">Uncharacterized protein</fullName>
    </submittedName>
</protein>
<accession>A0ABD6E895</accession>
<reference evidence="2 3" key="1">
    <citation type="submission" date="2024-08" db="EMBL/GenBank/DDBJ databases">
        <title>Gnathostoma spinigerum genome.</title>
        <authorList>
            <person name="Gonzalez-Bertolin B."/>
            <person name="Monzon S."/>
            <person name="Zaballos A."/>
            <person name="Jimenez P."/>
            <person name="Dekumyoy P."/>
            <person name="Varona S."/>
            <person name="Cuesta I."/>
            <person name="Sumanam S."/>
            <person name="Adisakwattana P."/>
            <person name="Gasser R.B."/>
            <person name="Hernandez-Gonzalez A."/>
            <person name="Young N.D."/>
            <person name="Perteguer M.J."/>
        </authorList>
    </citation>
    <scope>NUCLEOTIDE SEQUENCE [LARGE SCALE GENOMIC DNA]</scope>
    <source>
        <strain evidence="2">AL3</strain>
        <tissue evidence="2">Liver</tissue>
    </source>
</reference>
<evidence type="ECO:0000313" key="2">
    <source>
        <dbReference type="EMBL" id="MFH4975406.1"/>
    </source>
</evidence>
<proteinExistence type="predicted"/>
<feature type="compositionally biased region" description="Low complexity" evidence="1">
    <location>
        <begin position="24"/>
        <end position="35"/>
    </location>
</feature>
<dbReference type="EMBL" id="JBGFUD010000888">
    <property type="protein sequence ID" value="MFH4975406.1"/>
    <property type="molecule type" value="Genomic_DNA"/>
</dbReference>
<dbReference type="Proteomes" id="UP001608902">
    <property type="component" value="Unassembled WGS sequence"/>
</dbReference>
<evidence type="ECO:0000256" key="1">
    <source>
        <dbReference type="SAM" id="MobiDB-lite"/>
    </source>
</evidence>
<gene>
    <name evidence="2" type="ORF">AB6A40_002115</name>
</gene>
<organism evidence="2 3">
    <name type="scientific">Gnathostoma spinigerum</name>
    <dbReference type="NCBI Taxonomy" id="75299"/>
    <lineage>
        <taxon>Eukaryota</taxon>
        <taxon>Metazoa</taxon>
        <taxon>Ecdysozoa</taxon>
        <taxon>Nematoda</taxon>
        <taxon>Chromadorea</taxon>
        <taxon>Rhabditida</taxon>
        <taxon>Spirurina</taxon>
        <taxon>Gnathostomatomorpha</taxon>
        <taxon>Gnathostomatoidea</taxon>
        <taxon>Gnathostomatidae</taxon>
        <taxon>Gnathostoma</taxon>
    </lineage>
</organism>
<keyword evidence="3" id="KW-1185">Reference proteome</keyword>
<name>A0ABD6E895_9BILA</name>